<evidence type="ECO:0000256" key="1">
    <source>
        <dbReference type="SAM" id="MobiDB-lite"/>
    </source>
</evidence>
<feature type="region of interest" description="Disordered" evidence="1">
    <location>
        <begin position="16"/>
        <end position="36"/>
    </location>
</feature>
<organism evidence="2 3">
    <name type="scientific">Paenibacillus mucilaginosus (strain KNP414)</name>
    <dbReference type="NCBI Taxonomy" id="1036673"/>
    <lineage>
        <taxon>Bacteria</taxon>
        <taxon>Bacillati</taxon>
        <taxon>Bacillota</taxon>
        <taxon>Bacilli</taxon>
        <taxon>Bacillales</taxon>
        <taxon>Paenibacillaceae</taxon>
        <taxon>Paenibacillus</taxon>
    </lineage>
</organism>
<name>F8FFC6_PAEMK</name>
<reference evidence="3" key="1">
    <citation type="submission" date="2011-06" db="EMBL/GenBank/DDBJ databases">
        <title>Complete genome sequence of Paenibacillus mucilaginosus KNP414.</title>
        <authorList>
            <person name="Wang J."/>
            <person name="Hu S."/>
            <person name="Hu X."/>
            <person name="Zhang B."/>
            <person name="Dong D."/>
            <person name="Zhang S."/>
            <person name="Zhao K."/>
            <person name="Wu D."/>
        </authorList>
    </citation>
    <scope>NUCLEOTIDE SEQUENCE [LARGE SCALE GENOMIC DNA]</scope>
    <source>
        <strain evidence="3">KNP414</strain>
    </source>
</reference>
<gene>
    <name evidence="2" type="ordered locus">KNP414_03286</name>
</gene>
<dbReference type="AlphaFoldDB" id="F8FFC6"/>
<dbReference type="HOGENOM" id="CLU_2827056_0_0_9"/>
<proteinExistence type="predicted"/>
<accession>F8FFC6</accession>
<dbReference type="Proteomes" id="UP000006620">
    <property type="component" value="Chromosome"/>
</dbReference>
<protein>
    <submittedName>
        <fullName evidence="2">Uncharacterized protein</fullName>
    </submittedName>
</protein>
<sequence length="66" mass="7340">MLHAYLPSESIIPATAAAVHSGQETQKRRSPDRKLRHACRPARYPGQSFGHQNPSLALFPAYLVSR</sequence>
<dbReference type="EMBL" id="CP002869">
    <property type="protein sequence ID" value="AEI41844.1"/>
    <property type="molecule type" value="Genomic_DNA"/>
</dbReference>
<reference evidence="2 3" key="2">
    <citation type="journal article" date="2013" name="Genome Announc.">
        <title>Genome Sequence of Growth-Improving Paenibacillus mucilaginosus Strain KNP414.</title>
        <authorList>
            <person name="Lu J.J."/>
            <person name="Wang J.F."/>
            <person name="Hu X.F."/>
        </authorList>
    </citation>
    <scope>NUCLEOTIDE SEQUENCE [LARGE SCALE GENOMIC DNA]</scope>
    <source>
        <strain evidence="2 3">KNP414</strain>
    </source>
</reference>
<evidence type="ECO:0000313" key="2">
    <source>
        <dbReference type="EMBL" id="AEI41844.1"/>
    </source>
</evidence>
<evidence type="ECO:0000313" key="3">
    <source>
        <dbReference type="Proteomes" id="UP000006620"/>
    </source>
</evidence>
<dbReference type="KEGG" id="pms:KNP414_03286"/>